<dbReference type="InterPro" id="IPR050515">
    <property type="entry name" value="Beta-lactam/transpept"/>
</dbReference>
<protein>
    <submittedName>
        <fullName evidence="3">Penicillin-binding protein</fullName>
    </submittedName>
</protein>
<dbReference type="Pfam" id="PF05223">
    <property type="entry name" value="MecA_N"/>
    <property type="match status" value="1"/>
</dbReference>
<proteinExistence type="predicted"/>
<dbReference type="InterPro" id="IPR001460">
    <property type="entry name" value="PCN-bd_Tpept"/>
</dbReference>
<feature type="domain" description="Penicillin-binding protein transpeptidase" evidence="1">
    <location>
        <begin position="315"/>
        <end position="572"/>
    </location>
</feature>
<dbReference type="SUPFAM" id="SSF56601">
    <property type="entry name" value="beta-lactamase/transpeptidase-like"/>
    <property type="match status" value="1"/>
</dbReference>
<dbReference type="GO" id="GO:0005886">
    <property type="term" value="C:plasma membrane"/>
    <property type="evidence" value="ECO:0007669"/>
    <property type="project" value="TreeGrafter"/>
</dbReference>
<feature type="domain" description="NTF2-like N-terminal transpeptidase" evidence="2">
    <location>
        <begin position="27"/>
        <end position="133"/>
    </location>
</feature>
<dbReference type="PANTHER" id="PTHR30627:SF24">
    <property type="entry name" value="PENICILLIN-BINDING PROTEIN 4B"/>
    <property type="match status" value="1"/>
</dbReference>
<dbReference type="AlphaFoldDB" id="A0AAW4GB62"/>
<organism evidence="3 4">
    <name type="scientific">Gordonia rubripertincta</name>
    <name type="common">Rhodococcus corallinus</name>
    <dbReference type="NCBI Taxonomy" id="36822"/>
    <lineage>
        <taxon>Bacteria</taxon>
        <taxon>Bacillati</taxon>
        <taxon>Actinomycetota</taxon>
        <taxon>Actinomycetes</taxon>
        <taxon>Mycobacteriales</taxon>
        <taxon>Gordoniaceae</taxon>
        <taxon>Gordonia</taxon>
    </lineage>
</organism>
<comment type="caution">
    <text evidence="3">The sequence shown here is derived from an EMBL/GenBank/DDBJ whole genome shotgun (WGS) entry which is preliminary data.</text>
</comment>
<dbReference type="InterPro" id="IPR007887">
    <property type="entry name" value="MecA_N"/>
</dbReference>
<evidence type="ECO:0000313" key="3">
    <source>
        <dbReference type="EMBL" id="MBM7280156.1"/>
    </source>
</evidence>
<dbReference type="GO" id="GO:0071555">
    <property type="term" value="P:cell wall organization"/>
    <property type="evidence" value="ECO:0007669"/>
    <property type="project" value="TreeGrafter"/>
</dbReference>
<gene>
    <name evidence="3" type="ORF">JTZ10_20640</name>
</gene>
<dbReference type="GO" id="GO:0046677">
    <property type="term" value="P:response to antibiotic"/>
    <property type="evidence" value="ECO:0007669"/>
    <property type="project" value="InterPro"/>
</dbReference>
<dbReference type="PROSITE" id="PS51257">
    <property type="entry name" value="PROKAR_LIPOPROTEIN"/>
    <property type="match status" value="1"/>
</dbReference>
<dbReference type="Pfam" id="PF00905">
    <property type="entry name" value="Transpeptidase"/>
    <property type="match status" value="1"/>
</dbReference>
<sequence length="590" mass="62033">MRRWLVVLSVLTVLVGTLSGCFLSQDSPEGTLQSFAEALQRGDVEAAAELTDDPAAARTTIRSIFDGMGSTPKLSVTPDLVDDKKVTGTLDHQWQIRDTNTAYQTSVVLAETDSVWRIRWQPSVMHRQLREGQSFSYSDDRAYRTPVLDTNARPLMTWQPVTLISLDRAQLASANRLALALRPIEPSITTATIRKLFDGNKAPSQTVIRLRDSDLKRVQRNIGTIAGVTTTEQGALLSATKALHSPAMVGLEDIWRSAIDATAGWSIQIVDKDGAPTHLVDSAQPGETSPVRTSIDRDIQVQAQRAVDGERRPAMIVAITPSTGGIVAVAQNDAADKSGAVSLSGLYPPGSTFKTITTAAALASGGVQPTSQVPCPGRATIEGRTIPNENDFDLGTVPLPTAFARSCNTSMGALANKLPADALTSMARKFGIGADYTVPGLTTVTGSVPEADSPALRVENGIGQGTVTVSPFGLALAEASLARGETVTPTLVEGQATTGDTESQPIPGDVVRALRSMMRDTVTRGTATALQDVPGLGGKTGTAEYGDNKNPHGWFAGIVGDLAFATLVVGGGSSGPAVQVSGEFLRPLSK</sequence>
<dbReference type="Proteomes" id="UP001195196">
    <property type="component" value="Unassembled WGS sequence"/>
</dbReference>
<name>A0AAW4GB62_GORRU</name>
<dbReference type="GO" id="GO:0071972">
    <property type="term" value="F:peptidoglycan L,D-transpeptidase activity"/>
    <property type="evidence" value="ECO:0007669"/>
    <property type="project" value="TreeGrafter"/>
</dbReference>
<dbReference type="InterPro" id="IPR012338">
    <property type="entry name" value="Beta-lactam/transpept-like"/>
</dbReference>
<evidence type="ECO:0000259" key="1">
    <source>
        <dbReference type="Pfam" id="PF00905"/>
    </source>
</evidence>
<dbReference type="Gene3D" id="3.40.710.10">
    <property type="entry name" value="DD-peptidase/beta-lactamase superfamily"/>
    <property type="match status" value="1"/>
</dbReference>
<dbReference type="GO" id="GO:0008658">
    <property type="term" value="F:penicillin binding"/>
    <property type="evidence" value="ECO:0007669"/>
    <property type="project" value="InterPro"/>
</dbReference>
<evidence type="ECO:0000313" key="4">
    <source>
        <dbReference type="Proteomes" id="UP001195196"/>
    </source>
</evidence>
<dbReference type="EMBL" id="JAFFGU010000015">
    <property type="protein sequence ID" value="MBM7280156.1"/>
    <property type="molecule type" value="Genomic_DNA"/>
</dbReference>
<dbReference type="PANTHER" id="PTHR30627">
    <property type="entry name" value="PEPTIDOGLYCAN D,D-TRANSPEPTIDASE"/>
    <property type="match status" value="1"/>
</dbReference>
<reference evidence="3" key="1">
    <citation type="submission" date="2021-02" db="EMBL/GenBank/DDBJ databases">
        <title>Taxonomy, biology and ecology of Rhodococcus bacteria occurring in California pistachio and other woody hosts as revealed by genome sequence analyses.</title>
        <authorList>
            <person name="Riely B."/>
            <person name="Gai Y."/>
        </authorList>
    </citation>
    <scope>NUCLEOTIDE SEQUENCE</scope>
    <source>
        <strain evidence="3">BP-295</strain>
    </source>
</reference>
<dbReference type="RefSeq" id="WP_204718806.1">
    <property type="nucleotide sequence ID" value="NZ_JAFFGU010000015.1"/>
</dbReference>
<evidence type="ECO:0000259" key="2">
    <source>
        <dbReference type="Pfam" id="PF05223"/>
    </source>
</evidence>
<accession>A0AAW4GB62</accession>